<feature type="compositionally biased region" description="Low complexity" evidence="2">
    <location>
        <begin position="732"/>
        <end position="756"/>
    </location>
</feature>
<evidence type="ECO:0008006" key="5">
    <source>
        <dbReference type="Google" id="ProtNLM"/>
    </source>
</evidence>
<feature type="compositionally biased region" description="Low complexity" evidence="2">
    <location>
        <begin position="218"/>
        <end position="229"/>
    </location>
</feature>
<feature type="region of interest" description="Disordered" evidence="2">
    <location>
        <begin position="177"/>
        <end position="229"/>
    </location>
</feature>
<comment type="caution">
    <text evidence="3">The sequence shown here is derived from an EMBL/GenBank/DDBJ whole genome shotgun (WGS) entry which is preliminary data.</text>
</comment>
<keyword evidence="4" id="KW-1185">Reference proteome</keyword>
<proteinExistence type="predicted"/>
<dbReference type="OrthoDB" id="1896086at2759"/>
<name>A0A8H3EYW3_9LECA</name>
<dbReference type="GO" id="GO:0006508">
    <property type="term" value="P:proteolysis"/>
    <property type="evidence" value="ECO:0007669"/>
    <property type="project" value="InterPro"/>
</dbReference>
<gene>
    <name evidence="3" type="ORF">IMSHALPRED_002342</name>
</gene>
<evidence type="ECO:0000313" key="3">
    <source>
        <dbReference type="EMBL" id="CAF9915102.1"/>
    </source>
</evidence>
<dbReference type="InterPro" id="IPR036852">
    <property type="entry name" value="Peptidase_S8/S53_dom_sf"/>
</dbReference>
<dbReference type="AlphaFoldDB" id="A0A8H3EYW3"/>
<dbReference type="Gene3D" id="3.40.50.200">
    <property type="entry name" value="Peptidase S8/S53 domain"/>
    <property type="match status" value="1"/>
</dbReference>
<keyword evidence="1" id="KW-0378">Hydrolase</keyword>
<feature type="region of interest" description="Disordered" evidence="2">
    <location>
        <begin position="725"/>
        <end position="756"/>
    </location>
</feature>
<dbReference type="Proteomes" id="UP000664534">
    <property type="component" value="Unassembled WGS sequence"/>
</dbReference>
<dbReference type="SUPFAM" id="SSF52743">
    <property type="entry name" value="Subtilisin-like"/>
    <property type="match status" value="1"/>
</dbReference>
<accession>A0A8H3EYW3</accession>
<dbReference type="PROSITE" id="PS00136">
    <property type="entry name" value="SUBTILASE_ASP"/>
    <property type="match status" value="1"/>
</dbReference>
<sequence length="890" mass="94537">MVGFVTTPITGVPVITNTSPSQSVITDTPGSTCLGEVAVTNAGTTTTIELSTLPVASTFTQENAVQTLTQTGEPVVYSPITLSGYDNPEPIEISTGFVETLNGQTTTQWGWWLIGPHGRIDPPVNRPWRRGSGSFGCIGGPLLCDAPCGDLDVGLGWFISIISASCSPGITGPPGWPGGPIIFGSGLPPDDLPPYPRPDNDPQPDNDNDCEDDGMECSATSVSSQVSSGTASKTPYFLVAAEGAVQTAIEMQLQGYDPENGASFDPDVGVNSVSGGTWIDVNLTEADAQELGSQSDIALIMTCGSLSLFPPDPTSSVYVGTAVSFTTLSATPTNLVALKNRRNEIDGQAFSVASADDSEARFHNRNMGLVKKDEAGSRFRSSVHRNDSRTRDDLQRRDAGTRLVRQLRGPTLPDIYPQDLAVLAWPPGVQTVAGIDYIFEETKGENTWVYMVDSGVSTSHWEFQGNWPGTDKTNFDPNWIWAPKMPQVKDDYQYHGTCIASKICGKRTGVAKQTTIIPVVIAETYQSLIAGLEKCHSISPRVGEDTTKQQLSYIMALKNVLGNIMAQGVVVVTTVGNEAVEDGIVPTGYPAVLASDDFPLITVGVVDQEGIMPDWAQLADVYYCGVGIICAKKDTGGYMFDAAGSCGSVGSFVGLVAYLMGKETPPFAFGDSDVSQYQSIVRNYFTQGAGAYVRPGGSVRVAWNGLDGRASTNCPLHLKKRQDGEGDDCQLSSASSSTAPTQATSSTSSSITPTQTANPLNEVSVNIYYSKVEPCDVDSGVCDLTYYAYATQEPEGLPIQECGGALGQGSDSVQFQLYTLTVDDYTYTPSSGSGGTITGSSLASPIQCTDSTSQAVAWECPTMKKCTYSPPTTIHTYVFYEVAACNWNLG</sequence>
<organism evidence="3 4">
    <name type="scientific">Imshaugia aleurites</name>
    <dbReference type="NCBI Taxonomy" id="172621"/>
    <lineage>
        <taxon>Eukaryota</taxon>
        <taxon>Fungi</taxon>
        <taxon>Dikarya</taxon>
        <taxon>Ascomycota</taxon>
        <taxon>Pezizomycotina</taxon>
        <taxon>Lecanoromycetes</taxon>
        <taxon>OSLEUM clade</taxon>
        <taxon>Lecanoromycetidae</taxon>
        <taxon>Lecanorales</taxon>
        <taxon>Lecanorineae</taxon>
        <taxon>Parmeliaceae</taxon>
        <taxon>Imshaugia</taxon>
    </lineage>
</organism>
<feature type="compositionally biased region" description="Basic and acidic residues" evidence="2">
    <location>
        <begin position="384"/>
        <end position="399"/>
    </location>
</feature>
<feature type="compositionally biased region" description="Acidic residues" evidence="2">
    <location>
        <begin position="202"/>
        <end position="215"/>
    </location>
</feature>
<reference evidence="3" key="1">
    <citation type="submission" date="2021-03" db="EMBL/GenBank/DDBJ databases">
        <authorList>
            <person name="Tagirdzhanova G."/>
        </authorList>
    </citation>
    <scope>NUCLEOTIDE SEQUENCE</scope>
</reference>
<evidence type="ECO:0000256" key="2">
    <source>
        <dbReference type="SAM" id="MobiDB-lite"/>
    </source>
</evidence>
<evidence type="ECO:0000256" key="1">
    <source>
        <dbReference type="ARBA" id="ARBA00022801"/>
    </source>
</evidence>
<evidence type="ECO:0000313" key="4">
    <source>
        <dbReference type="Proteomes" id="UP000664534"/>
    </source>
</evidence>
<protein>
    <recommendedName>
        <fullName evidence="5">Peptidase S8/S53 domain-containing protein</fullName>
    </recommendedName>
</protein>
<dbReference type="EMBL" id="CAJPDT010000014">
    <property type="protein sequence ID" value="CAF9915102.1"/>
    <property type="molecule type" value="Genomic_DNA"/>
</dbReference>
<dbReference type="GO" id="GO:0004252">
    <property type="term" value="F:serine-type endopeptidase activity"/>
    <property type="evidence" value="ECO:0007669"/>
    <property type="project" value="InterPro"/>
</dbReference>
<feature type="compositionally biased region" description="Low complexity" evidence="2">
    <location>
        <begin position="179"/>
        <end position="189"/>
    </location>
</feature>
<dbReference type="InterPro" id="IPR023827">
    <property type="entry name" value="Peptidase_S8_Asp-AS"/>
</dbReference>
<feature type="region of interest" description="Disordered" evidence="2">
    <location>
        <begin position="378"/>
        <end position="399"/>
    </location>
</feature>